<dbReference type="Gene3D" id="1.20.58.110">
    <property type="entry name" value="Ribosomal protein S20"/>
    <property type="match status" value="1"/>
</dbReference>
<dbReference type="Proteomes" id="UP001244552">
    <property type="component" value="Unassembled WGS sequence"/>
</dbReference>
<keyword evidence="6 8" id="KW-0687">Ribonucleoprotein</keyword>
<dbReference type="InterPro" id="IPR036510">
    <property type="entry name" value="Ribosomal_bS20_sf"/>
</dbReference>
<evidence type="ECO:0000313" key="10">
    <source>
        <dbReference type="Proteomes" id="UP001244552"/>
    </source>
</evidence>
<dbReference type="InterPro" id="IPR002583">
    <property type="entry name" value="Ribosomal_bS20"/>
</dbReference>
<evidence type="ECO:0000256" key="8">
    <source>
        <dbReference type="HAMAP-Rule" id="MF_00500"/>
    </source>
</evidence>
<evidence type="ECO:0000256" key="2">
    <source>
        <dbReference type="ARBA" id="ARBA00007634"/>
    </source>
</evidence>
<dbReference type="GO" id="GO:0005840">
    <property type="term" value="C:ribosome"/>
    <property type="evidence" value="ECO:0007669"/>
    <property type="project" value="UniProtKB-KW"/>
</dbReference>
<comment type="caution">
    <text evidence="9">The sequence shown here is derived from an EMBL/GenBank/DDBJ whole genome shotgun (WGS) entry which is preliminary data.</text>
</comment>
<comment type="similarity">
    <text evidence="2 8">Belongs to the bacterial ribosomal protein bS20 family.</text>
</comment>
<organism evidence="9 10">
    <name type="scientific">Azospirillum picis</name>
    <dbReference type="NCBI Taxonomy" id="488438"/>
    <lineage>
        <taxon>Bacteria</taxon>
        <taxon>Pseudomonadati</taxon>
        <taxon>Pseudomonadota</taxon>
        <taxon>Alphaproteobacteria</taxon>
        <taxon>Rhodospirillales</taxon>
        <taxon>Azospirillaceae</taxon>
        <taxon>Azospirillum</taxon>
    </lineage>
</organism>
<gene>
    <name evidence="8" type="primary">rpsT</name>
    <name evidence="9" type="ORF">QO018_006155</name>
</gene>
<keyword evidence="5 8" id="KW-0689">Ribosomal protein</keyword>
<evidence type="ECO:0000256" key="4">
    <source>
        <dbReference type="ARBA" id="ARBA00022884"/>
    </source>
</evidence>
<keyword evidence="10" id="KW-1185">Reference proteome</keyword>
<dbReference type="PANTHER" id="PTHR33398:SF1">
    <property type="entry name" value="SMALL RIBOSOMAL SUBUNIT PROTEIN BS20C"/>
    <property type="match status" value="1"/>
</dbReference>
<dbReference type="SUPFAM" id="SSF46992">
    <property type="entry name" value="Ribosomal protein S20"/>
    <property type="match status" value="1"/>
</dbReference>
<accession>A0ABU0MUW9</accession>
<evidence type="ECO:0000256" key="7">
    <source>
        <dbReference type="ARBA" id="ARBA00035136"/>
    </source>
</evidence>
<sequence length="116" mass="12854">MDDHALTRDAVARIRRARITTAVSFGVGFSMANHKSAEKRIRQTERRTEVNRARMSRIRSFVKKVEGAIESGDKSAAAEAFKSAQPELMRGVSKGVLHKNTVSRKLSRMSAAIKAL</sequence>
<proteinExistence type="inferred from homology"/>
<evidence type="ECO:0000256" key="6">
    <source>
        <dbReference type="ARBA" id="ARBA00023274"/>
    </source>
</evidence>
<comment type="function">
    <text evidence="1 8">Binds directly to 16S ribosomal RNA.</text>
</comment>
<reference evidence="9 10" key="1">
    <citation type="submission" date="2023-07" db="EMBL/GenBank/DDBJ databases">
        <title>Genomic Encyclopedia of Type Strains, Phase IV (KMG-IV): sequencing the most valuable type-strain genomes for metagenomic binning, comparative biology and taxonomic classification.</title>
        <authorList>
            <person name="Goeker M."/>
        </authorList>
    </citation>
    <scope>NUCLEOTIDE SEQUENCE [LARGE SCALE GENOMIC DNA]</scope>
    <source>
        <strain evidence="9 10">DSM 19922</strain>
    </source>
</reference>
<evidence type="ECO:0000313" key="9">
    <source>
        <dbReference type="EMBL" id="MDQ0537255.1"/>
    </source>
</evidence>
<keyword evidence="4 8" id="KW-0694">RNA-binding</keyword>
<name>A0ABU0MUW9_9PROT</name>
<evidence type="ECO:0000256" key="1">
    <source>
        <dbReference type="ARBA" id="ARBA00003134"/>
    </source>
</evidence>
<dbReference type="HAMAP" id="MF_00500">
    <property type="entry name" value="Ribosomal_bS20"/>
    <property type="match status" value="1"/>
</dbReference>
<evidence type="ECO:0000256" key="5">
    <source>
        <dbReference type="ARBA" id="ARBA00022980"/>
    </source>
</evidence>
<protein>
    <recommendedName>
        <fullName evidence="7 8">Small ribosomal subunit protein bS20</fullName>
    </recommendedName>
</protein>
<dbReference type="NCBIfam" id="TIGR00029">
    <property type="entry name" value="S20"/>
    <property type="match status" value="1"/>
</dbReference>
<keyword evidence="3 8" id="KW-0699">rRNA-binding</keyword>
<dbReference type="EMBL" id="JAUSVU010000041">
    <property type="protein sequence ID" value="MDQ0537255.1"/>
    <property type="molecule type" value="Genomic_DNA"/>
</dbReference>
<dbReference type="Pfam" id="PF01649">
    <property type="entry name" value="Ribosomal_S20p"/>
    <property type="match status" value="1"/>
</dbReference>
<evidence type="ECO:0000256" key="3">
    <source>
        <dbReference type="ARBA" id="ARBA00022730"/>
    </source>
</evidence>
<dbReference type="PANTHER" id="PTHR33398">
    <property type="entry name" value="30S RIBOSOMAL PROTEIN S20"/>
    <property type="match status" value="1"/>
</dbReference>